<reference evidence="1" key="1">
    <citation type="journal article" date="2019" name="Sci. Rep.">
        <title>Draft genome of Tanacetum cinerariifolium, the natural source of mosquito coil.</title>
        <authorList>
            <person name="Yamashiro T."/>
            <person name="Shiraishi A."/>
            <person name="Satake H."/>
            <person name="Nakayama K."/>
        </authorList>
    </citation>
    <scope>NUCLEOTIDE SEQUENCE</scope>
</reference>
<evidence type="ECO:0000313" key="1">
    <source>
        <dbReference type="EMBL" id="GEW38808.1"/>
    </source>
</evidence>
<protein>
    <recommendedName>
        <fullName evidence="2">F-box domain-containing protein</fullName>
    </recommendedName>
</protein>
<comment type="caution">
    <text evidence="1">The sequence shown here is derived from an EMBL/GenBank/DDBJ whole genome shotgun (WGS) entry which is preliminary data.</text>
</comment>
<dbReference type="EMBL" id="BKCJ010056320">
    <property type="protein sequence ID" value="GEW38808.1"/>
    <property type="molecule type" value="Genomic_DNA"/>
</dbReference>
<name>A0A699GYL0_TANCI</name>
<organism evidence="1">
    <name type="scientific">Tanacetum cinerariifolium</name>
    <name type="common">Dalmatian daisy</name>
    <name type="synonym">Chrysanthemum cinerariifolium</name>
    <dbReference type="NCBI Taxonomy" id="118510"/>
    <lineage>
        <taxon>Eukaryota</taxon>
        <taxon>Viridiplantae</taxon>
        <taxon>Streptophyta</taxon>
        <taxon>Embryophyta</taxon>
        <taxon>Tracheophyta</taxon>
        <taxon>Spermatophyta</taxon>
        <taxon>Magnoliopsida</taxon>
        <taxon>eudicotyledons</taxon>
        <taxon>Gunneridae</taxon>
        <taxon>Pentapetalae</taxon>
        <taxon>asterids</taxon>
        <taxon>campanulids</taxon>
        <taxon>Asterales</taxon>
        <taxon>Asteraceae</taxon>
        <taxon>Asteroideae</taxon>
        <taxon>Anthemideae</taxon>
        <taxon>Anthemidinae</taxon>
        <taxon>Tanacetum</taxon>
    </lineage>
</organism>
<evidence type="ECO:0008006" key="2">
    <source>
        <dbReference type="Google" id="ProtNLM"/>
    </source>
</evidence>
<sequence length="340" mass="39303">MACSLPHTYNEIKSMVQKQIQEDRGRQFAIMNLAHQFDNVITSKDELRKAYEECRDIPLCFAFGENSMLLLWNPSIKKSVGISVLNYTFQPNSPKMLFGFGIHPITLEPTLLKINYPLYIDGPWYVSVSTLSSRTWYNLDYECLPRQSIRIKRASQAIIDGKIFWIGSERFYNDDGISTKIYLIVSFDLVTHQFYVQDMPEKVRVGMFSPPYYISQLGESHIISGSFDSGDYHIIYAWALEVVGGFGDYRIIKALDEEACLEEQNLSLMHRFADRFTNQRPKINRLNSLPDHPLIEYGAYAIGCMTGADMKKAAYLKCVRDELLRSREEKRQLIANYKVM</sequence>
<gene>
    <name evidence="1" type="ORF">Tci_210784</name>
</gene>
<proteinExistence type="predicted"/>
<accession>A0A699GYL0</accession>
<dbReference type="AlphaFoldDB" id="A0A699GYL0"/>